<evidence type="ECO:0000313" key="1">
    <source>
        <dbReference type="EMBL" id="KAI4317902.1"/>
    </source>
</evidence>
<dbReference type="Proteomes" id="UP000828941">
    <property type="component" value="Chromosome 10"/>
</dbReference>
<reference evidence="1 2" key="1">
    <citation type="journal article" date="2022" name="DNA Res.">
        <title>Chromosomal-level genome assembly of the orchid tree Bauhinia variegata (Leguminosae; Cercidoideae) supports the allotetraploid origin hypothesis of Bauhinia.</title>
        <authorList>
            <person name="Zhong Y."/>
            <person name="Chen Y."/>
            <person name="Zheng D."/>
            <person name="Pang J."/>
            <person name="Liu Y."/>
            <person name="Luo S."/>
            <person name="Meng S."/>
            <person name="Qian L."/>
            <person name="Wei D."/>
            <person name="Dai S."/>
            <person name="Zhou R."/>
        </authorList>
    </citation>
    <scope>NUCLEOTIDE SEQUENCE [LARGE SCALE GENOMIC DNA]</scope>
    <source>
        <strain evidence="1">BV-YZ2020</strain>
    </source>
</reference>
<name>A0ACB9M1E3_BAUVA</name>
<organism evidence="1 2">
    <name type="scientific">Bauhinia variegata</name>
    <name type="common">Purple orchid tree</name>
    <name type="synonym">Phanera variegata</name>
    <dbReference type="NCBI Taxonomy" id="167791"/>
    <lineage>
        <taxon>Eukaryota</taxon>
        <taxon>Viridiplantae</taxon>
        <taxon>Streptophyta</taxon>
        <taxon>Embryophyta</taxon>
        <taxon>Tracheophyta</taxon>
        <taxon>Spermatophyta</taxon>
        <taxon>Magnoliopsida</taxon>
        <taxon>eudicotyledons</taxon>
        <taxon>Gunneridae</taxon>
        <taxon>Pentapetalae</taxon>
        <taxon>rosids</taxon>
        <taxon>fabids</taxon>
        <taxon>Fabales</taxon>
        <taxon>Fabaceae</taxon>
        <taxon>Cercidoideae</taxon>
        <taxon>Cercideae</taxon>
        <taxon>Bauhiniinae</taxon>
        <taxon>Bauhinia</taxon>
    </lineage>
</organism>
<dbReference type="EMBL" id="CM039435">
    <property type="protein sequence ID" value="KAI4317902.1"/>
    <property type="molecule type" value="Genomic_DNA"/>
</dbReference>
<keyword evidence="2" id="KW-1185">Reference proteome</keyword>
<comment type="caution">
    <text evidence="1">The sequence shown here is derived from an EMBL/GenBank/DDBJ whole genome shotgun (WGS) entry which is preliminary data.</text>
</comment>
<evidence type="ECO:0000313" key="2">
    <source>
        <dbReference type="Proteomes" id="UP000828941"/>
    </source>
</evidence>
<accession>A0ACB9M1E3</accession>
<protein>
    <submittedName>
        <fullName evidence="1">Uncharacterized protein</fullName>
    </submittedName>
</protein>
<proteinExistence type="predicted"/>
<sequence length="185" mass="20981">MSSLSKLENLDLSNNRLTSLGSLELSSMHKLQNLYLQGIKFINSHEFFTGCHSTSSSLTSSSSNSRCFTRKSGKRWKRRYYLPQKARQERLNNSRKWKGVDHTELLSKKMHRISESGNLDSLPSESCTKLVSDNANLNGDDKSIFSEQSSANEKIIDSVIKNQVLRMSFLERIAAVLKVKMESSN</sequence>
<gene>
    <name evidence="1" type="ORF">L6164_025731</name>
</gene>